<keyword evidence="2" id="KW-1133">Transmembrane helix</keyword>
<proteinExistence type="inferred from homology"/>
<dbReference type="PANTHER" id="PTHR45642">
    <property type="entry name" value="GDSL ESTERASE/LIPASE EXL3"/>
    <property type="match status" value="1"/>
</dbReference>
<name>A0AAV0M0H9_9ROSI</name>
<dbReference type="GO" id="GO:0016788">
    <property type="term" value="F:hydrolase activity, acting on ester bonds"/>
    <property type="evidence" value="ECO:0007669"/>
    <property type="project" value="InterPro"/>
</dbReference>
<dbReference type="InterPro" id="IPR035669">
    <property type="entry name" value="SGNH_plant_lipase-like"/>
</dbReference>
<keyword evidence="2" id="KW-0812">Transmembrane</keyword>
<sequence>MAKPTLLFFFANLIFPLFIITSLNVSPIFCYRAWRRPPFPYRRPLPPPPPTPPQPLPHKISTVLIFGDSTVDTGNNNHLSTVFKANFPPYGQDFPGHVATGRFSNGKLVPDFLASMLGIKDTVPPYLDPGLRPRDLLTGVSFASAGSGYDERTSTGFTNVIPVLKQVDLFRRYIERVEGLVEEAQALEIVNAALVLVAAGTNDMTFNFYDVPSTTNRRAEFNLSGYHHFLQNNLGIFVKELYTLGARRMLITGLPPIGCLPIQKATRNSQSCVKQQNKDALSYNKKLKKLLPILQSELPRSRLIFGDIYKPFLEMIRFPKKYGFAEVSRGCCGTGRSMERSMLCNRKTPKCHNASQYVFWDSIHPSQATYELASKRILLRLLPELT</sequence>
<dbReference type="InterPro" id="IPR001087">
    <property type="entry name" value="GDSL"/>
</dbReference>
<dbReference type="InterPro" id="IPR050592">
    <property type="entry name" value="GDSL_lipolytic_enzyme"/>
</dbReference>
<accession>A0AAV0M0H9</accession>
<evidence type="ECO:0000313" key="3">
    <source>
        <dbReference type="EMBL" id="CAI0439320.1"/>
    </source>
</evidence>
<keyword evidence="4" id="KW-1185">Reference proteome</keyword>
<comment type="similarity">
    <text evidence="1">Belongs to the 'GDSL' lipolytic enzyme family.</text>
</comment>
<reference evidence="3" key="1">
    <citation type="submission" date="2022-08" db="EMBL/GenBank/DDBJ databases">
        <authorList>
            <person name="Gutierrez-Valencia J."/>
        </authorList>
    </citation>
    <scope>NUCLEOTIDE SEQUENCE</scope>
</reference>
<evidence type="ECO:0000313" key="4">
    <source>
        <dbReference type="Proteomes" id="UP001154282"/>
    </source>
</evidence>
<comment type="caution">
    <text evidence="3">The sequence shown here is derived from an EMBL/GenBank/DDBJ whole genome shotgun (WGS) entry which is preliminary data.</text>
</comment>
<feature type="transmembrane region" description="Helical" evidence="2">
    <location>
        <begin position="6"/>
        <end position="34"/>
    </location>
</feature>
<organism evidence="3 4">
    <name type="scientific">Linum tenue</name>
    <dbReference type="NCBI Taxonomy" id="586396"/>
    <lineage>
        <taxon>Eukaryota</taxon>
        <taxon>Viridiplantae</taxon>
        <taxon>Streptophyta</taxon>
        <taxon>Embryophyta</taxon>
        <taxon>Tracheophyta</taxon>
        <taxon>Spermatophyta</taxon>
        <taxon>Magnoliopsida</taxon>
        <taxon>eudicotyledons</taxon>
        <taxon>Gunneridae</taxon>
        <taxon>Pentapetalae</taxon>
        <taxon>rosids</taxon>
        <taxon>fabids</taxon>
        <taxon>Malpighiales</taxon>
        <taxon>Linaceae</taxon>
        <taxon>Linum</taxon>
    </lineage>
</organism>
<evidence type="ECO:0000256" key="1">
    <source>
        <dbReference type="ARBA" id="ARBA00008668"/>
    </source>
</evidence>
<dbReference type="Proteomes" id="UP001154282">
    <property type="component" value="Unassembled WGS sequence"/>
</dbReference>
<protein>
    <submittedName>
        <fullName evidence="3">Uncharacterized protein</fullName>
    </submittedName>
</protein>
<dbReference type="SUPFAM" id="SSF52266">
    <property type="entry name" value="SGNH hydrolase"/>
    <property type="match status" value="1"/>
</dbReference>
<dbReference type="CDD" id="cd01837">
    <property type="entry name" value="SGNH_plant_lipase_like"/>
    <property type="match status" value="1"/>
</dbReference>
<keyword evidence="2" id="KW-0472">Membrane</keyword>
<dbReference type="AlphaFoldDB" id="A0AAV0M0H9"/>
<gene>
    <name evidence="3" type="ORF">LITE_LOCUS26102</name>
</gene>
<dbReference type="InterPro" id="IPR036514">
    <property type="entry name" value="SGNH_hydro_sf"/>
</dbReference>
<dbReference type="PANTHER" id="PTHR45642:SF30">
    <property type="entry name" value="SGNH HYDROLASE-TYPE ESTERASE DOMAIN-CONTAINING PROTEIN"/>
    <property type="match status" value="1"/>
</dbReference>
<dbReference type="Pfam" id="PF00657">
    <property type="entry name" value="Lipase_GDSL"/>
    <property type="match status" value="1"/>
</dbReference>
<dbReference type="EMBL" id="CAMGYJ010000006">
    <property type="protein sequence ID" value="CAI0439320.1"/>
    <property type="molecule type" value="Genomic_DNA"/>
</dbReference>
<evidence type="ECO:0000256" key="2">
    <source>
        <dbReference type="SAM" id="Phobius"/>
    </source>
</evidence>
<dbReference type="Gene3D" id="3.40.50.1110">
    <property type="entry name" value="SGNH hydrolase"/>
    <property type="match status" value="1"/>
</dbReference>